<reference evidence="7 8" key="1">
    <citation type="journal article" date="2023" name="BMC Biol.">
        <title>The compact genome of the sponge Oopsacas minuta (Hexactinellida) is lacking key metazoan core genes.</title>
        <authorList>
            <person name="Santini S."/>
            <person name="Schenkelaars Q."/>
            <person name="Jourda C."/>
            <person name="Duchesne M."/>
            <person name="Belahbib H."/>
            <person name="Rocher C."/>
            <person name="Selva M."/>
            <person name="Riesgo A."/>
            <person name="Vervoort M."/>
            <person name="Leys S.P."/>
            <person name="Kodjabachian L."/>
            <person name="Le Bivic A."/>
            <person name="Borchiellini C."/>
            <person name="Claverie J.M."/>
            <person name="Renard E."/>
        </authorList>
    </citation>
    <scope>NUCLEOTIDE SEQUENCE [LARGE SCALE GENOMIC DNA]</scope>
    <source>
        <strain evidence="7">SPO-2</strain>
    </source>
</reference>
<evidence type="ECO:0000256" key="2">
    <source>
        <dbReference type="ARBA" id="ARBA00010199"/>
    </source>
</evidence>
<sequence>MVASGQSLKYRPKSWYRRLTSFWIIHEFIIINKLAWPSVISAFGIQVIPFTSVVFSGHIGVGTYFDGASLALSFANVTGTSIVVGLSSGMDTLCSQAYGGKNYRLVGVYFQRAIMLCLLVCFPIWALWLNAESILILLHQDKDVAAVAGKYLRILCVAKPAVVIFTLSTKFLQTQNVVNPTIFLTIIGNVVSIGCQYLFVVYLRFGVEGSAISVSIAYWSLAILYIIYIRCSSLYHTSWPGWTCDAFTGWLHYCKYGIPGLIMVDLEWWTYEIGFLVVGGTSPYPKVDVGIYSIMFGIASQIFMVPLGFSVATIVRVGNLLGANNPALARKVACLCIGNIIFIGILFSVGLFILRSHLPFLFTTDPCIITGGIQAIFVLNIFQNFDGLQSVVAGVLKGCGRQGVASITNLIVFQLIGTPLAVIFSVVLKLASKGYWLGMIVAAFLQASIYLILLLFTNWKKVTEIAQENIHISRITKDEEISLLNSPLTLDKSISKVNKRYTFSYRNIIKCVIIFILILSFLVGLGFSIKHYPQQSNITPSSNSSLRINTTEPICPY</sequence>
<feature type="transmembrane region" description="Helical" evidence="6">
    <location>
        <begin position="360"/>
        <end position="382"/>
    </location>
</feature>
<proteinExistence type="inferred from homology"/>
<keyword evidence="8" id="KW-1185">Reference proteome</keyword>
<feature type="transmembrane region" description="Helical" evidence="6">
    <location>
        <begin position="434"/>
        <end position="456"/>
    </location>
</feature>
<feature type="transmembrane region" description="Helical" evidence="6">
    <location>
        <begin position="332"/>
        <end position="354"/>
    </location>
</feature>
<gene>
    <name evidence="7" type="ORF">LOD99_1910</name>
</gene>
<feature type="transmembrane region" description="Helical" evidence="6">
    <location>
        <begin position="181"/>
        <end position="205"/>
    </location>
</feature>
<feature type="transmembrane region" description="Helical" evidence="6">
    <location>
        <begin position="291"/>
        <end position="312"/>
    </location>
</feature>
<dbReference type="EMBL" id="JAKMXF010000177">
    <property type="protein sequence ID" value="KAI6655768.1"/>
    <property type="molecule type" value="Genomic_DNA"/>
</dbReference>
<feature type="transmembrane region" description="Helical" evidence="6">
    <location>
        <begin position="109"/>
        <end position="131"/>
    </location>
</feature>
<dbReference type="InterPro" id="IPR002528">
    <property type="entry name" value="MATE_fam"/>
</dbReference>
<feature type="transmembrane region" description="Helical" evidence="6">
    <location>
        <begin position="403"/>
        <end position="428"/>
    </location>
</feature>
<keyword evidence="5 6" id="KW-0472">Membrane</keyword>
<dbReference type="CDD" id="cd13132">
    <property type="entry name" value="MATE_eukaryotic"/>
    <property type="match status" value="1"/>
</dbReference>
<feature type="transmembrane region" description="Helical" evidence="6">
    <location>
        <begin position="508"/>
        <end position="529"/>
    </location>
</feature>
<dbReference type="GO" id="GO:0016020">
    <property type="term" value="C:membrane"/>
    <property type="evidence" value="ECO:0007669"/>
    <property type="project" value="UniProtKB-SubCell"/>
</dbReference>
<feature type="transmembrane region" description="Helical" evidence="6">
    <location>
        <begin position="211"/>
        <end position="229"/>
    </location>
</feature>
<comment type="subcellular location">
    <subcellularLocation>
        <location evidence="1">Membrane</location>
        <topology evidence="1">Multi-pass membrane protein</topology>
    </subcellularLocation>
</comment>
<evidence type="ECO:0000313" key="7">
    <source>
        <dbReference type="EMBL" id="KAI6655768.1"/>
    </source>
</evidence>
<comment type="similarity">
    <text evidence="2 6">Belongs to the multi antimicrobial extrusion (MATE) (TC 2.A.66.1) family.</text>
</comment>
<evidence type="ECO:0000256" key="3">
    <source>
        <dbReference type="ARBA" id="ARBA00022692"/>
    </source>
</evidence>
<evidence type="ECO:0000256" key="5">
    <source>
        <dbReference type="ARBA" id="ARBA00023136"/>
    </source>
</evidence>
<accession>A0AAV7K3E3</accession>
<dbReference type="PANTHER" id="PTHR11206">
    <property type="entry name" value="MULTIDRUG RESISTANCE PROTEIN"/>
    <property type="match status" value="1"/>
</dbReference>
<evidence type="ECO:0000256" key="4">
    <source>
        <dbReference type="ARBA" id="ARBA00022989"/>
    </source>
</evidence>
<dbReference type="GO" id="GO:0042910">
    <property type="term" value="F:xenobiotic transmembrane transporter activity"/>
    <property type="evidence" value="ECO:0007669"/>
    <property type="project" value="InterPro"/>
</dbReference>
<dbReference type="GO" id="GO:0015297">
    <property type="term" value="F:antiporter activity"/>
    <property type="evidence" value="ECO:0007669"/>
    <property type="project" value="InterPro"/>
</dbReference>
<dbReference type="Pfam" id="PF01554">
    <property type="entry name" value="MatE"/>
    <property type="match status" value="2"/>
</dbReference>
<feature type="transmembrane region" description="Helical" evidence="6">
    <location>
        <begin position="21"/>
        <end position="48"/>
    </location>
</feature>
<dbReference type="NCBIfam" id="TIGR00797">
    <property type="entry name" value="matE"/>
    <property type="match status" value="1"/>
</dbReference>
<evidence type="ECO:0000256" key="6">
    <source>
        <dbReference type="RuleBase" id="RU004914"/>
    </source>
</evidence>
<protein>
    <recommendedName>
        <fullName evidence="6">Multidrug and toxin extrusion protein</fullName>
    </recommendedName>
</protein>
<evidence type="ECO:0000256" key="1">
    <source>
        <dbReference type="ARBA" id="ARBA00004141"/>
    </source>
</evidence>
<feature type="transmembrane region" description="Helical" evidence="6">
    <location>
        <begin position="68"/>
        <end position="88"/>
    </location>
</feature>
<keyword evidence="3 6" id="KW-0812">Transmembrane</keyword>
<name>A0AAV7K3E3_9METZ</name>
<evidence type="ECO:0000313" key="8">
    <source>
        <dbReference type="Proteomes" id="UP001165289"/>
    </source>
</evidence>
<organism evidence="7 8">
    <name type="scientific">Oopsacas minuta</name>
    <dbReference type="NCBI Taxonomy" id="111878"/>
    <lineage>
        <taxon>Eukaryota</taxon>
        <taxon>Metazoa</taxon>
        <taxon>Porifera</taxon>
        <taxon>Hexactinellida</taxon>
        <taxon>Hexasterophora</taxon>
        <taxon>Lyssacinosida</taxon>
        <taxon>Leucopsacidae</taxon>
        <taxon>Oopsacas</taxon>
    </lineage>
</organism>
<dbReference type="Proteomes" id="UP001165289">
    <property type="component" value="Unassembled WGS sequence"/>
</dbReference>
<keyword evidence="4 6" id="KW-1133">Transmembrane helix</keyword>
<dbReference type="InterPro" id="IPR045069">
    <property type="entry name" value="MATE_euk"/>
</dbReference>
<dbReference type="GO" id="GO:1990961">
    <property type="term" value="P:xenobiotic detoxification by transmembrane export across the plasma membrane"/>
    <property type="evidence" value="ECO:0007669"/>
    <property type="project" value="InterPro"/>
</dbReference>
<comment type="caution">
    <text evidence="7">The sequence shown here is derived from an EMBL/GenBank/DDBJ whole genome shotgun (WGS) entry which is preliminary data.</text>
</comment>
<dbReference type="AlphaFoldDB" id="A0AAV7K3E3"/>